<dbReference type="Pfam" id="PF04264">
    <property type="entry name" value="YceI"/>
    <property type="match status" value="1"/>
</dbReference>
<dbReference type="SMART" id="SM00867">
    <property type="entry name" value="YceI"/>
    <property type="match status" value="1"/>
</dbReference>
<gene>
    <name evidence="2" type="ORF">GUK36_03640</name>
</gene>
<dbReference type="InterPro" id="IPR036761">
    <property type="entry name" value="TTHA0802/YceI-like_sf"/>
</dbReference>
<dbReference type="Proteomes" id="UP000471409">
    <property type="component" value="Unassembled WGS sequence"/>
</dbReference>
<protein>
    <submittedName>
        <fullName evidence="2">Polyisoprenoid-binding protein</fullName>
    </submittedName>
</protein>
<dbReference type="Gene3D" id="2.40.128.110">
    <property type="entry name" value="Lipid/polyisoprenoid-binding, YceI-like"/>
    <property type="match status" value="1"/>
</dbReference>
<dbReference type="SUPFAM" id="SSF101874">
    <property type="entry name" value="YceI-like"/>
    <property type="match status" value="1"/>
</dbReference>
<sequence length="188" mass="20587">MTDISPQTLSIETTQRKIAAGRYLVDSIHTRVLFKVRHFGVSDYWGEFLEPEGWLDIDPASPEKTSLRVSVPTARVRTNSAHLDDELRSAEWFDADQFASITLTGRGIKVVNGERAVFEGDFSLHGVTKRVGFNVDFIGAGVNPFKGTPTIGFEASATISRTEFGVSAKYPIVGDKVSIIVSAAFDFA</sequence>
<accession>A0A6P0D7X1</accession>
<organism evidence="2 3">
    <name type="scientific">Rhizobium leguminosarum</name>
    <dbReference type="NCBI Taxonomy" id="384"/>
    <lineage>
        <taxon>Bacteria</taxon>
        <taxon>Pseudomonadati</taxon>
        <taxon>Pseudomonadota</taxon>
        <taxon>Alphaproteobacteria</taxon>
        <taxon>Hyphomicrobiales</taxon>
        <taxon>Rhizobiaceae</taxon>
        <taxon>Rhizobium/Agrobacterium group</taxon>
        <taxon>Rhizobium</taxon>
    </lineage>
</organism>
<evidence type="ECO:0000313" key="2">
    <source>
        <dbReference type="EMBL" id="NEK48517.1"/>
    </source>
</evidence>
<dbReference type="RefSeq" id="WP_163999789.1">
    <property type="nucleotide sequence ID" value="NZ_JAAXDU010000013.1"/>
</dbReference>
<dbReference type="EMBL" id="WXXP01000002">
    <property type="protein sequence ID" value="NEK48517.1"/>
    <property type="molecule type" value="Genomic_DNA"/>
</dbReference>
<reference evidence="2 3" key="1">
    <citation type="submission" date="2020-01" db="EMBL/GenBank/DDBJ databases">
        <title>Rhizobium genotypes associated with high levels of biological nitrogen fixation by grain legumes in a temperate-maritime cropping system.</title>
        <authorList>
            <person name="Maluk M."/>
            <person name="Francesc Ferrando Molina F."/>
            <person name="Lopez Del Egido L."/>
            <person name="Lafos M."/>
            <person name="Langarica-Fuentes A."/>
            <person name="Gebre Yohannes G."/>
            <person name="Young M.W."/>
            <person name="Martin P."/>
            <person name="Gantlett R."/>
            <person name="Kenicer G."/>
            <person name="Hawes C."/>
            <person name="Begg G.S."/>
            <person name="Quilliam R.S."/>
            <person name="Squire G.R."/>
            <person name="Poole P.S."/>
            <person name="Young P.W."/>
            <person name="Iannetta P.M."/>
            <person name="James E.K."/>
        </authorList>
    </citation>
    <scope>NUCLEOTIDE SEQUENCE [LARGE SCALE GENOMIC DNA]</scope>
    <source>
        <strain evidence="2 3">JHI944</strain>
    </source>
</reference>
<dbReference type="PANTHER" id="PTHR34406:SF1">
    <property type="entry name" value="PROTEIN YCEI"/>
    <property type="match status" value="1"/>
</dbReference>
<evidence type="ECO:0000259" key="1">
    <source>
        <dbReference type="SMART" id="SM00867"/>
    </source>
</evidence>
<evidence type="ECO:0000313" key="3">
    <source>
        <dbReference type="Proteomes" id="UP000471409"/>
    </source>
</evidence>
<feature type="domain" description="Lipid/polyisoprenoid-binding YceI-like" evidence="1">
    <location>
        <begin position="22"/>
        <end position="186"/>
    </location>
</feature>
<dbReference type="PANTHER" id="PTHR34406">
    <property type="entry name" value="PROTEIN YCEI"/>
    <property type="match status" value="1"/>
</dbReference>
<dbReference type="AlphaFoldDB" id="A0A6P0D7X1"/>
<proteinExistence type="predicted"/>
<dbReference type="InterPro" id="IPR007372">
    <property type="entry name" value="Lipid/polyisoprenoid-bd_YceI"/>
</dbReference>
<comment type="caution">
    <text evidence="2">The sequence shown here is derived from an EMBL/GenBank/DDBJ whole genome shotgun (WGS) entry which is preliminary data.</text>
</comment>
<name>A0A6P0D7X1_RHILE</name>